<dbReference type="CDD" id="cd11290">
    <property type="entry name" value="gelsolin_S1_like"/>
    <property type="match status" value="1"/>
</dbReference>
<dbReference type="SMART" id="SM00369">
    <property type="entry name" value="LRR_TYP"/>
    <property type="match status" value="4"/>
</dbReference>
<keyword evidence="4" id="KW-1185">Reference proteome</keyword>
<feature type="domain" description="Gelsolin-like" evidence="3">
    <location>
        <begin position="507"/>
        <end position="571"/>
    </location>
</feature>
<dbReference type="InterPro" id="IPR007122">
    <property type="entry name" value="Villin/Gelsolin"/>
</dbReference>
<dbReference type="PRINTS" id="PR00597">
    <property type="entry name" value="GELSOLIN"/>
</dbReference>
<sequence>MNELTKIPESIFSLKNLRKLDLSFNKLTKLDFVEGTWPNLETFNLSGNDLEALPSQIIACVKLQRLYANYNKLNFEGLPAGFGKLMQLQVLFLSHNNLELIPEGVGRCVKLRKLKLDNNRLITLPEGIHLLPDLKELDLRNDKQKALAFYNIDFSLQNQLRIAGQTTTSATSISEKDISSGGPKDAAQRKKEFIRRRRHQADQDSASKVIQGMSKVAKDAFDKGQSIELNDENDASAIGQISWKEKLAKQKPRLDYSDVFDDEIGSCDNLWMWEIENFYPALIDPREHGQFYEADSYLILKTTREPSGSLTHAIYYWIGEKTSLDKAMCAAVHAVNLRNHLGASCRTIREEMNDESDEFLELFSEEIVRRLYRAYINGPSVEMEAVPLSPESLDPRFVFLLDADKIIWIWSGSRSRVTFSNKVRLFAVKMNKRDKKGKAEIESCNQLKTPDEFWEALTGSKTKPEEPIFEHIPEDHKPERKRLYEVQLGMGYVELPQIELKNDILYKEMLKPKCVFILDCTSELFVWIGKKASRLLKMAGQKMATEFHQIIERPEFCTICREIEGEESTVFRSKFSSWDDIVPFDFTMTADTVQRRGADIKVIMERDKMKTDLVALFLDRLPTMPHEEADQLIEDFNLDLEVIESFVLEGKKFVRLPKEELGIFYTMDCYVFLCRYFDYNEELSENGSKGSVERKFESLFKDKLEVVAPKIKKLIRCGVGVMVKALVDCRVSSLNSAFCYILRTPCADGDESGVIYVWKGSKCASEVEIKLAYKAAQVYCGHIQMKQPERPRKLLLSIKDHESKRFSRLFHGWGKHKIPAGTEGKMMER</sequence>
<dbReference type="InterPro" id="IPR032675">
    <property type="entry name" value="LRR_dom_sf"/>
</dbReference>
<dbReference type="Pfam" id="PF12799">
    <property type="entry name" value="LRR_4"/>
    <property type="match status" value="1"/>
</dbReference>
<dbReference type="InterPro" id="IPR029006">
    <property type="entry name" value="ADF-H/Gelsolin-like_dom_sf"/>
</dbReference>
<dbReference type="WBParaSite" id="scaffold437_cov301.g1066">
    <property type="protein sequence ID" value="scaffold437_cov301.g1066"/>
    <property type="gene ID" value="scaffold437_cov301.g1066"/>
</dbReference>
<dbReference type="InterPro" id="IPR007123">
    <property type="entry name" value="Gelsolin-like_dom"/>
</dbReference>
<evidence type="ECO:0000313" key="5">
    <source>
        <dbReference type="WBParaSite" id="scaffold437_cov301.g1066"/>
    </source>
</evidence>
<dbReference type="Pfam" id="PF00560">
    <property type="entry name" value="LRR_1"/>
    <property type="match status" value="1"/>
</dbReference>
<keyword evidence="2" id="KW-0677">Repeat</keyword>
<evidence type="ECO:0000256" key="2">
    <source>
        <dbReference type="ARBA" id="ARBA00022737"/>
    </source>
</evidence>
<dbReference type="PANTHER" id="PTHR11977:SF51">
    <property type="entry name" value="PROTEIN FLIGHTLESS-1 HOMOLOG"/>
    <property type="match status" value="1"/>
</dbReference>
<feature type="domain" description="Gelsolin-like" evidence="3">
    <location>
        <begin position="281"/>
        <end position="360"/>
    </location>
</feature>
<dbReference type="AlphaFoldDB" id="A0A915MP11"/>
<evidence type="ECO:0000256" key="1">
    <source>
        <dbReference type="ARBA" id="ARBA00022614"/>
    </source>
</evidence>
<dbReference type="GO" id="GO:0051016">
    <property type="term" value="P:barbed-end actin filament capping"/>
    <property type="evidence" value="ECO:0007669"/>
    <property type="project" value="TreeGrafter"/>
</dbReference>
<dbReference type="InterPro" id="IPR003591">
    <property type="entry name" value="Leu-rich_rpt_typical-subtyp"/>
</dbReference>
<dbReference type="GO" id="GO:0030239">
    <property type="term" value="P:myofibril assembly"/>
    <property type="evidence" value="ECO:0007669"/>
    <property type="project" value="TreeGrafter"/>
</dbReference>
<dbReference type="CDD" id="cd11292">
    <property type="entry name" value="gelsolin_S3_like"/>
    <property type="match status" value="1"/>
</dbReference>
<dbReference type="SMART" id="SM00365">
    <property type="entry name" value="LRR_SD22"/>
    <property type="match status" value="3"/>
</dbReference>
<dbReference type="GO" id="GO:0005737">
    <property type="term" value="C:cytoplasm"/>
    <property type="evidence" value="ECO:0007669"/>
    <property type="project" value="TreeGrafter"/>
</dbReference>
<dbReference type="SUPFAM" id="SSF52058">
    <property type="entry name" value="L domain-like"/>
    <property type="match status" value="1"/>
</dbReference>
<dbReference type="FunFam" id="3.40.20.10:FF:000031">
    <property type="entry name" value="protein flightless-1 homolog isoform X1"/>
    <property type="match status" value="1"/>
</dbReference>
<dbReference type="GO" id="GO:0051014">
    <property type="term" value="P:actin filament severing"/>
    <property type="evidence" value="ECO:0007669"/>
    <property type="project" value="TreeGrafter"/>
</dbReference>
<feature type="domain" description="Gelsolin-like" evidence="3">
    <location>
        <begin position="380"/>
        <end position="454"/>
    </location>
</feature>
<dbReference type="GO" id="GO:0005634">
    <property type="term" value="C:nucleus"/>
    <property type="evidence" value="ECO:0007669"/>
    <property type="project" value="TreeGrafter"/>
</dbReference>
<dbReference type="Proteomes" id="UP000887561">
    <property type="component" value="Unplaced"/>
</dbReference>
<protein>
    <submittedName>
        <fullName evidence="5">Gelsolin-like domain-containing protein</fullName>
    </submittedName>
</protein>
<dbReference type="SMART" id="SM00262">
    <property type="entry name" value="GEL"/>
    <property type="match status" value="4"/>
</dbReference>
<dbReference type="GO" id="GO:0005546">
    <property type="term" value="F:phosphatidylinositol-4,5-bisphosphate binding"/>
    <property type="evidence" value="ECO:0007669"/>
    <property type="project" value="TreeGrafter"/>
</dbReference>
<accession>A0A915MP11</accession>
<dbReference type="PROSITE" id="PS51450">
    <property type="entry name" value="LRR"/>
    <property type="match status" value="2"/>
</dbReference>
<feature type="domain" description="Gelsolin-like" evidence="3">
    <location>
        <begin position="727"/>
        <end position="784"/>
    </location>
</feature>
<dbReference type="CDD" id="cd11280">
    <property type="entry name" value="gelsolin_like"/>
    <property type="match status" value="1"/>
</dbReference>
<organism evidence="4 5">
    <name type="scientific">Meloidogyne javanica</name>
    <name type="common">Root-knot nematode worm</name>
    <dbReference type="NCBI Taxonomy" id="6303"/>
    <lineage>
        <taxon>Eukaryota</taxon>
        <taxon>Metazoa</taxon>
        <taxon>Ecdysozoa</taxon>
        <taxon>Nematoda</taxon>
        <taxon>Chromadorea</taxon>
        <taxon>Rhabditida</taxon>
        <taxon>Tylenchina</taxon>
        <taxon>Tylenchomorpha</taxon>
        <taxon>Tylenchoidea</taxon>
        <taxon>Meloidogynidae</taxon>
        <taxon>Meloidogyninae</taxon>
        <taxon>Meloidogyne</taxon>
        <taxon>Meloidogyne incognita group</taxon>
    </lineage>
</organism>
<dbReference type="Pfam" id="PF00626">
    <property type="entry name" value="Gelsolin"/>
    <property type="match status" value="4"/>
</dbReference>
<dbReference type="GO" id="GO:0015629">
    <property type="term" value="C:actin cytoskeleton"/>
    <property type="evidence" value="ECO:0007669"/>
    <property type="project" value="TreeGrafter"/>
</dbReference>
<dbReference type="SUPFAM" id="SSF55753">
    <property type="entry name" value="Actin depolymerizing proteins"/>
    <property type="match status" value="4"/>
</dbReference>
<evidence type="ECO:0000313" key="4">
    <source>
        <dbReference type="Proteomes" id="UP000887561"/>
    </source>
</evidence>
<dbReference type="Gene3D" id="3.40.20.10">
    <property type="entry name" value="Severin"/>
    <property type="match status" value="4"/>
</dbReference>
<dbReference type="InterPro" id="IPR025875">
    <property type="entry name" value="Leu-rich_rpt_4"/>
</dbReference>
<dbReference type="Gene3D" id="3.80.10.10">
    <property type="entry name" value="Ribonuclease Inhibitor"/>
    <property type="match status" value="2"/>
</dbReference>
<dbReference type="PANTHER" id="PTHR11977">
    <property type="entry name" value="VILLIN"/>
    <property type="match status" value="1"/>
</dbReference>
<name>A0A915MP11_MELJA</name>
<dbReference type="GO" id="GO:0051015">
    <property type="term" value="F:actin filament binding"/>
    <property type="evidence" value="ECO:0007669"/>
    <property type="project" value="InterPro"/>
</dbReference>
<dbReference type="GO" id="GO:0008154">
    <property type="term" value="P:actin polymerization or depolymerization"/>
    <property type="evidence" value="ECO:0007669"/>
    <property type="project" value="TreeGrafter"/>
</dbReference>
<dbReference type="InterPro" id="IPR001611">
    <property type="entry name" value="Leu-rich_rpt"/>
</dbReference>
<evidence type="ECO:0000259" key="3">
    <source>
        <dbReference type="Pfam" id="PF00626"/>
    </source>
</evidence>
<keyword evidence="1" id="KW-0433">Leucine-rich repeat</keyword>
<proteinExistence type="predicted"/>
<reference evidence="5" key="1">
    <citation type="submission" date="2022-11" db="UniProtKB">
        <authorList>
            <consortium name="WormBaseParasite"/>
        </authorList>
    </citation>
    <scope>IDENTIFICATION</scope>
</reference>